<dbReference type="Proteomes" id="UP000886998">
    <property type="component" value="Unassembled WGS sequence"/>
</dbReference>
<evidence type="ECO:0000256" key="1">
    <source>
        <dbReference type="SAM" id="MobiDB-lite"/>
    </source>
</evidence>
<sequence>MCARKVLVPPTVLFGFRRCRITKHQRMPPDIRSHLLPRTEPARKHTSVLSSSSKRRTKKRSSLTAKYLRTRTPELEQHVWREFEQQPETSTWTVSATANVSIITVWGVFRADNLRPYMRSMYTL</sequence>
<dbReference type="AlphaFoldDB" id="A0A8X6WTG3"/>
<evidence type="ECO:0000313" key="3">
    <source>
        <dbReference type="Proteomes" id="UP000886998"/>
    </source>
</evidence>
<reference evidence="2" key="1">
    <citation type="submission" date="2020-08" db="EMBL/GenBank/DDBJ databases">
        <title>Multicomponent nature underlies the extraordinary mechanical properties of spider dragline silk.</title>
        <authorList>
            <person name="Kono N."/>
            <person name="Nakamura H."/>
            <person name="Mori M."/>
            <person name="Yoshida Y."/>
            <person name="Ohtoshi R."/>
            <person name="Malay A.D."/>
            <person name="Moran D.A.P."/>
            <person name="Tomita M."/>
            <person name="Numata K."/>
            <person name="Arakawa K."/>
        </authorList>
    </citation>
    <scope>NUCLEOTIDE SEQUENCE</scope>
</reference>
<comment type="caution">
    <text evidence="2">The sequence shown here is derived from an EMBL/GenBank/DDBJ whole genome shotgun (WGS) entry which is preliminary data.</text>
</comment>
<name>A0A8X6WTG3_9ARAC</name>
<organism evidence="2 3">
    <name type="scientific">Trichonephila inaurata madagascariensis</name>
    <dbReference type="NCBI Taxonomy" id="2747483"/>
    <lineage>
        <taxon>Eukaryota</taxon>
        <taxon>Metazoa</taxon>
        <taxon>Ecdysozoa</taxon>
        <taxon>Arthropoda</taxon>
        <taxon>Chelicerata</taxon>
        <taxon>Arachnida</taxon>
        <taxon>Araneae</taxon>
        <taxon>Araneomorphae</taxon>
        <taxon>Entelegynae</taxon>
        <taxon>Araneoidea</taxon>
        <taxon>Nephilidae</taxon>
        <taxon>Trichonephila</taxon>
        <taxon>Trichonephila inaurata</taxon>
    </lineage>
</organism>
<feature type="region of interest" description="Disordered" evidence="1">
    <location>
        <begin position="28"/>
        <end position="65"/>
    </location>
</feature>
<accession>A0A8X6WTG3</accession>
<gene>
    <name evidence="2" type="ORF">TNIN_439161</name>
</gene>
<protein>
    <submittedName>
        <fullName evidence="2">Uncharacterized protein</fullName>
    </submittedName>
</protein>
<proteinExistence type="predicted"/>
<keyword evidence="3" id="KW-1185">Reference proteome</keyword>
<evidence type="ECO:0000313" key="2">
    <source>
        <dbReference type="EMBL" id="GFY39711.1"/>
    </source>
</evidence>
<dbReference type="EMBL" id="BMAV01001505">
    <property type="protein sequence ID" value="GFY39711.1"/>
    <property type="molecule type" value="Genomic_DNA"/>
</dbReference>